<comment type="subcellular location">
    <subcellularLocation>
        <location evidence="1">Cell envelope</location>
    </subcellularLocation>
</comment>
<evidence type="ECO:0000256" key="2">
    <source>
        <dbReference type="ARBA" id="ARBA00008520"/>
    </source>
</evidence>
<dbReference type="GO" id="GO:0030313">
    <property type="term" value="C:cell envelope"/>
    <property type="evidence" value="ECO:0007669"/>
    <property type="project" value="UniProtKB-SubCell"/>
</dbReference>
<keyword evidence="7" id="KW-1185">Reference proteome</keyword>
<proteinExistence type="inferred from homology"/>
<dbReference type="PANTHER" id="PTHR43649:SF31">
    <property type="entry name" value="SN-GLYCEROL-3-PHOSPHATE-BINDING PERIPLASMIC PROTEIN UGPB"/>
    <property type="match status" value="1"/>
</dbReference>
<evidence type="ECO:0000313" key="7">
    <source>
        <dbReference type="Proteomes" id="UP000280668"/>
    </source>
</evidence>
<keyword evidence="3" id="KW-0813">Transport</keyword>
<dbReference type="SUPFAM" id="SSF53850">
    <property type="entry name" value="Periplasmic binding protein-like II"/>
    <property type="match status" value="1"/>
</dbReference>
<keyword evidence="4 5" id="KW-0732">Signal</keyword>
<dbReference type="InterPro" id="IPR006059">
    <property type="entry name" value="SBP"/>
</dbReference>
<evidence type="ECO:0000256" key="5">
    <source>
        <dbReference type="SAM" id="SignalP"/>
    </source>
</evidence>
<dbReference type="EMBL" id="RKHK01000001">
    <property type="protein sequence ID" value="ROR73124.1"/>
    <property type="molecule type" value="Genomic_DNA"/>
</dbReference>
<evidence type="ECO:0000256" key="1">
    <source>
        <dbReference type="ARBA" id="ARBA00004196"/>
    </source>
</evidence>
<reference evidence="6 7" key="1">
    <citation type="submission" date="2018-11" db="EMBL/GenBank/DDBJ databases">
        <title>Sequencing the genomes of 1000 actinobacteria strains.</title>
        <authorList>
            <person name="Klenk H.-P."/>
        </authorList>
    </citation>
    <scope>NUCLEOTIDE SEQUENCE [LARGE SCALE GENOMIC DNA]</scope>
    <source>
        <strain evidence="6 7">DSM 11294</strain>
    </source>
</reference>
<accession>A0A3N2BDK4</accession>
<dbReference type="PANTHER" id="PTHR43649">
    <property type="entry name" value="ARABINOSE-BINDING PROTEIN-RELATED"/>
    <property type="match status" value="1"/>
</dbReference>
<dbReference type="OrthoDB" id="6416561at2"/>
<dbReference type="InterPro" id="IPR050490">
    <property type="entry name" value="Bact_solute-bd_prot1"/>
</dbReference>
<gene>
    <name evidence="6" type="ORF">EDD31_1490</name>
</gene>
<comment type="similarity">
    <text evidence="2">Belongs to the bacterial solute-binding protein 1 family.</text>
</comment>
<dbReference type="Proteomes" id="UP000280668">
    <property type="component" value="Unassembled WGS sequence"/>
</dbReference>
<protein>
    <submittedName>
        <fullName evidence="6">Alpha-1,4-digalacturonate transport system substrate-binding protein</fullName>
    </submittedName>
</protein>
<evidence type="ECO:0000256" key="3">
    <source>
        <dbReference type="ARBA" id="ARBA00022448"/>
    </source>
</evidence>
<dbReference type="AlphaFoldDB" id="A0A3N2BDK4"/>
<dbReference type="PROSITE" id="PS51257">
    <property type="entry name" value="PROKAR_LIPOPROTEIN"/>
    <property type="match status" value="1"/>
</dbReference>
<dbReference type="Pfam" id="PF13416">
    <property type="entry name" value="SBP_bac_8"/>
    <property type="match status" value="1"/>
</dbReference>
<feature type="signal peptide" evidence="5">
    <location>
        <begin position="1"/>
        <end position="28"/>
    </location>
</feature>
<sequence length="418" mass="46139">MMRTRTTRLTTAAAAAALLGLAACSNGADSGDVSLSIVQSGDGQQGGALQHMADLYEEETGVQIDVVEVPNADLRTRLRNSAQAEDLPAMAFSPNIDPVWTDQMLDLTEISESAGFYPELNLEDPNDGLIKSLPSTLTAVGMFVNVDLWEEAGVEFPTTLEEEWSWDEFVDAATEVVDSTDAEFGLVMDSSAHRLRAFLHQFGSKSVWLEDGEAVTSPETATALEYFYDMHDSGFMPRSVWTAGDDPSATFKSGRVAAYYSGSWQIADFEETVTEFEWMSVPMPQQPVRATNYGQASAFVAFDGTGVEEETLDFAEWFYSAENYEIYCEMSRCLPPMEGLDIDYGDNAYAFEIYNGEIAASSGLFELQHIKHMRSNYLGTAVDSEPLQDETVRYLNDEITLDEAIENILTVTTETREG</sequence>
<evidence type="ECO:0000313" key="6">
    <source>
        <dbReference type="EMBL" id="ROR73124.1"/>
    </source>
</evidence>
<organism evidence="6 7">
    <name type="scientific">Bogoriella caseilytica</name>
    <dbReference type="NCBI Taxonomy" id="56055"/>
    <lineage>
        <taxon>Bacteria</taxon>
        <taxon>Bacillati</taxon>
        <taxon>Actinomycetota</taxon>
        <taxon>Actinomycetes</taxon>
        <taxon>Micrococcales</taxon>
        <taxon>Bogoriellaceae</taxon>
        <taxon>Bogoriella</taxon>
    </lineage>
</organism>
<comment type="caution">
    <text evidence="6">The sequence shown here is derived from an EMBL/GenBank/DDBJ whole genome shotgun (WGS) entry which is preliminary data.</text>
</comment>
<feature type="chain" id="PRO_5017998654" evidence="5">
    <location>
        <begin position="29"/>
        <end position="418"/>
    </location>
</feature>
<evidence type="ECO:0000256" key="4">
    <source>
        <dbReference type="ARBA" id="ARBA00022729"/>
    </source>
</evidence>
<dbReference type="Gene3D" id="3.40.190.10">
    <property type="entry name" value="Periplasmic binding protein-like II"/>
    <property type="match status" value="1"/>
</dbReference>
<name>A0A3N2BDK4_9MICO</name>